<keyword evidence="6" id="KW-0228">DNA excision</keyword>
<keyword evidence="9" id="KW-0238">DNA-binding</keyword>
<evidence type="ECO:0000313" key="11">
    <source>
        <dbReference type="EMBL" id="EQD61380.1"/>
    </source>
</evidence>
<evidence type="ECO:0000256" key="10">
    <source>
        <dbReference type="ARBA" id="ARBA00023204"/>
    </source>
</evidence>
<dbReference type="GO" id="GO:0005737">
    <property type="term" value="C:cytoplasm"/>
    <property type="evidence" value="ECO:0007669"/>
    <property type="project" value="UniProtKB-SubCell"/>
</dbReference>
<dbReference type="GO" id="GO:0003677">
    <property type="term" value="F:DNA binding"/>
    <property type="evidence" value="ECO:0007669"/>
    <property type="project" value="UniProtKB-KW"/>
</dbReference>
<dbReference type="PANTHER" id="PTHR43152">
    <property type="entry name" value="UVRABC SYSTEM PROTEIN A"/>
    <property type="match status" value="1"/>
</dbReference>
<evidence type="ECO:0000256" key="2">
    <source>
        <dbReference type="ARBA" id="ARBA00022490"/>
    </source>
</evidence>
<organism evidence="11">
    <name type="scientific">mine drainage metagenome</name>
    <dbReference type="NCBI Taxonomy" id="410659"/>
    <lineage>
        <taxon>unclassified sequences</taxon>
        <taxon>metagenomes</taxon>
        <taxon>ecological metagenomes</taxon>
    </lineage>
</organism>
<evidence type="ECO:0000256" key="3">
    <source>
        <dbReference type="ARBA" id="ARBA00022737"/>
    </source>
</evidence>
<dbReference type="Gene3D" id="1.20.1580.10">
    <property type="entry name" value="ABC transporter ATPase like domain"/>
    <property type="match status" value="1"/>
</dbReference>
<proteinExistence type="predicted"/>
<dbReference type="GO" id="GO:0006281">
    <property type="term" value="P:DNA repair"/>
    <property type="evidence" value="ECO:0007669"/>
    <property type="project" value="UniProtKB-KW"/>
</dbReference>
<keyword evidence="2" id="KW-0963">Cytoplasm</keyword>
<evidence type="ECO:0000256" key="5">
    <source>
        <dbReference type="ARBA" id="ARBA00022763"/>
    </source>
</evidence>
<comment type="subcellular location">
    <subcellularLocation>
        <location evidence="1">Cytoplasm</location>
    </subcellularLocation>
</comment>
<sequence length="118" mass="12543">MTELAKVRDPAAAGPRPTMRHTLYVLDEPTVGLHMADVEKLIQVLHRLVEAGNTAVVVEHNLDIMAEADWIIDMGPEAGESGGRVVAEGAPAAVARSAGRSHTGRVLSAFLAQRCPRA</sequence>
<keyword evidence="3" id="KW-0677">Repeat</keyword>
<accession>T1C5I6</accession>
<name>T1C5I6_9ZZZZ</name>
<evidence type="ECO:0000256" key="1">
    <source>
        <dbReference type="ARBA" id="ARBA00004496"/>
    </source>
</evidence>
<dbReference type="EMBL" id="AUZZ01002179">
    <property type="protein sequence ID" value="EQD61380.1"/>
    <property type="molecule type" value="Genomic_DNA"/>
</dbReference>
<dbReference type="AlphaFoldDB" id="T1C5I6"/>
<evidence type="ECO:0000256" key="6">
    <source>
        <dbReference type="ARBA" id="ARBA00022769"/>
    </source>
</evidence>
<dbReference type="InterPro" id="IPR027417">
    <property type="entry name" value="P-loop_NTPase"/>
</dbReference>
<keyword evidence="8" id="KW-0267">Excision nuclease</keyword>
<keyword evidence="7" id="KW-0067">ATP-binding</keyword>
<dbReference type="SUPFAM" id="SSF52540">
    <property type="entry name" value="P-loop containing nucleoside triphosphate hydrolases"/>
    <property type="match status" value="1"/>
</dbReference>
<dbReference type="PANTHER" id="PTHR43152:SF3">
    <property type="entry name" value="UVRABC SYSTEM PROTEIN A"/>
    <property type="match status" value="1"/>
</dbReference>
<reference evidence="11" key="1">
    <citation type="submission" date="2013-08" db="EMBL/GenBank/DDBJ databases">
        <authorList>
            <person name="Mendez C."/>
            <person name="Richter M."/>
            <person name="Ferrer M."/>
            <person name="Sanchez J."/>
        </authorList>
    </citation>
    <scope>NUCLEOTIDE SEQUENCE</scope>
</reference>
<gene>
    <name evidence="11" type="ORF">B2A_03250</name>
</gene>
<protein>
    <submittedName>
        <fullName evidence="11">Excinuclease ABC, A subunit</fullName>
    </submittedName>
</protein>
<evidence type="ECO:0000256" key="9">
    <source>
        <dbReference type="ARBA" id="ARBA00023125"/>
    </source>
</evidence>
<keyword evidence="5" id="KW-0227">DNA damage</keyword>
<reference evidence="11" key="2">
    <citation type="journal article" date="2014" name="ISME J.">
        <title>Microbial stratification in low pH oxic and suboxic macroscopic growths along an acid mine drainage.</title>
        <authorList>
            <person name="Mendez-Garcia C."/>
            <person name="Mesa V."/>
            <person name="Sprenger R.R."/>
            <person name="Richter M."/>
            <person name="Diez M.S."/>
            <person name="Solano J."/>
            <person name="Bargiela R."/>
            <person name="Golyshina O.V."/>
            <person name="Manteca A."/>
            <person name="Ramos J.L."/>
            <person name="Gallego J.R."/>
            <person name="Llorente I."/>
            <person name="Martins Dos Santos V.A."/>
            <person name="Jensen O.N."/>
            <person name="Pelaez A.I."/>
            <person name="Sanchez J."/>
            <person name="Ferrer M."/>
        </authorList>
    </citation>
    <scope>NUCLEOTIDE SEQUENCE</scope>
</reference>
<dbReference type="GO" id="GO:0005524">
    <property type="term" value="F:ATP binding"/>
    <property type="evidence" value="ECO:0007669"/>
    <property type="project" value="UniProtKB-KW"/>
</dbReference>
<keyword evidence="10" id="KW-0234">DNA repair</keyword>
<evidence type="ECO:0000256" key="8">
    <source>
        <dbReference type="ARBA" id="ARBA00022881"/>
    </source>
</evidence>
<keyword evidence="4" id="KW-0547">Nucleotide-binding</keyword>
<dbReference type="Gene3D" id="3.40.50.300">
    <property type="entry name" value="P-loop containing nucleotide triphosphate hydrolases"/>
    <property type="match status" value="1"/>
</dbReference>
<dbReference type="GO" id="GO:0004518">
    <property type="term" value="F:nuclease activity"/>
    <property type="evidence" value="ECO:0007669"/>
    <property type="project" value="UniProtKB-KW"/>
</dbReference>
<evidence type="ECO:0000256" key="7">
    <source>
        <dbReference type="ARBA" id="ARBA00022840"/>
    </source>
</evidence>
<comment type="caution">
    <text evidence="11">The sequence shown here is derived from an EMBL/GenBank/DDBJ whole genome shotgun (WGS) entry which is preliminary data.</text>
</comment>
<evidence type="ECO:0000256" key="4">
    <source>
        <dbReference type="ARBA" id="ARBA00022741"/>
    </source>
</evidence>